<dbReference type="AlphaFoldDB" id="A0A8K0X7U2"/>
<dbReference type="Proteomes" id="UP000813385">
    <property type="component" value="Unassembled WGS sequence"/>
</dbReference>
<evidence type="ECO:0000313" key="2">
    <source>
        <dbReference type="Proteomes" id="UP000813385"/>
    </source>
</evidence>
<dbReference type="OrthoDB" id="3629846at2759"/>
<dbReference type="EMBL" id="JAGPXD010000001">
    <property type="protein sequence ID" value="KAH7374644.1"/>
    <property type="molecule type" value="Genomic_DNA"/>
</dbReference>
<sequence length="333" mass="36516">MLRNLEFYAVLAVAVSADTSKFPRVSREMEAEQLIYSDFMISPDFFHFTQETYDQVASAVITPNVTRSVDFNPFGEDVSGNLTNVTWTWRVNVTEVSLPGAQLGHESDAIPRMTVTTQDFTFPGGGNMSAELGEDVPVCIKTARFTNGFTRDVTNGFTENDASDTSCIPALGAACVSAILEDELLTDGGCNYSSSTETYWERLPECKDTLRFVDKDERIRRGSLRPRHGELNEESSNQTSNWEYVSGERFYYARTGVYDPGAGDAARAFQNESRALQIMLLQTGAGAEEGRNITSQLLCTRVDTEEYEGKAGGVVVSLGAVVVAALFAMALVL</sequence>
<comment type="caution">
    <text evidence="1">The sequence shown here is derived from an EMBL/GenBank/DDBJ whole genome shotgun (WGS) entry which is preliminary data.</text>
</comment>
<name>A0A8K0X7U2_9PEZI</name>
<keyword evidence="2" id="KW-1185">Reference proteome</keyword>
<accession>A0A8K0X7U2</accession>
<protein>
    <submittedName>
        <fullName evidence="1">Uncharacterized protein</fullName>
    </submittedName>
</protein>
<gene>
    <name evidence="1" type="ORF">B0T11DRAFT_268945</name>
</gene>
<evidence type="ECO:0000313" key="1">
    <source>
        <dbReference type="EMBL" id="KAH7374644.1"/>
    </source>
</evidence>
<organism evidence="1 2">
    <name type="scientific">Plectosphaerella cucumerina</name>
    <dbReference type="NCBI Taxonomy" id="40658"/>
    <lineage>
        <taxon>Eukaryota</taxon>
        <taxon>Fungi</taxon>
        <taxon>Dikarya</taxon>
        <taxon>Ascomycota</taxon>
        <taxon>Pezizomycotina</taxon>
        <taxon>Sordariomycetes</taxon>
        <taxon>Hypocreomycetidae</taxon>
        <taxon>Glomerellales</taxon>
        <taxon>Plectosphaerellaceae</taxon>
        <taxon>Plectosphaerella</taxon>
    </lineage>
</organism>
<reference evidence="1" key="1">
    <citation type="journal article" date="2021" name="Nat. Commun.">
        <title>Genetic determinants of endophytism in the Arabidopsis root mycobiome.</title>
        <authorList>
            <person name="Mesny F."/>
            <person name="Miyauchi S."/>
            <person name="Thiergart T."/>
            <person name="Pickel B."/>
            <person name="Atanasova L."/>
            <person name="Karlsson M."/>
            <person name="Huettel B."/>
            <person name="Barry K.W."/>
            <person name="Haridas S."/>
            <person name="Chen C."/>
            <person name="Bauer D."/>
            <person name="Andreopoulos W."/>
            <person name="Pangilinan J."/>
            <person name="LaButti K."/>
            <person name="Riley R."/>
            <person name="Lipzen A."/>
            <person name="Clum A."/>
            <person name="Drula E."/>
            <person name="Henrissat B."/>
            <person name="Kohler A."/>
            <person name="Grigoriev I.V."/>
            <person name="Martin F.M."/>
            <person name="Hacquard S."/>
        </authorList>
    </citation>
    <scope>NUCLEOTIDE SEQUENCE</scope>
    <source>
        <strain evidence="1">MPI-CAGE-AT-0016</strain>
    </source>
</reference>
<proteinExistence type="predicted"/>